<evidence type="ECO:0000256" key="2">
    <source>
        <dbReference type="RuleBase" id="RU003718"/>
    </source>
</evidence>
<dbReference type="AlphaFoldDB" id="A0AAN6GGF8"/>
<dbReference type="InterPro" id="IPR035595">
    <property type="entry name" value="UDP_glycos_trans_CS"/>
</dbReference>
<dbReference type="SUPFAM" id="SSF53756">
    <property type="entry name" value="UDP-Glycosyltransferase/glycogen phosphorylase"/>
    <property type="match status" value="1"/>
</dbReference>
<dbReference type="Proteomes" id="UP001176521">
    <property type="component" value="Unassembled WGS sequence"/>
</dbReference>
<evidence type="ECO:0000313" key="4">
    <source>
        <dbReference type="Proteomes" id="UP001176521"/>
    </source>
</evidence>
<keyword evidence="4" id="KW-1185">Reference proteome</keyword>
<organism evidence="3 4">
    <name type="scientific">Tilletia horrida</name>
    <dbReference type="NCBI Taxonomy" id="155126"/>
    <lineage>
        <taxon>Eukaryota</taxon>
        <taxon>Fungi</taxon>
        <taxon>Dikarya</taxon>
        <taxon>Basidiomycota</taxon>
        <taxon>Ustilaginomycotina</taxon>
        <taxon>Exobasidiomycetes</taxon>
        <taxon>Tilletiales</taxon>
        <taxon>Tilletiaceae</taxon>
        <taxon>Tilletia</taxon>
    </lineage>
</organism>
<evidence type="ECO:0000313" key="3">
    <source>
        <dbReference type="EMBL" id="KAK0536228.1"/>
    </source>
</evidence>
<dbReference type="Pfam" id="PF00201">
    <property type="entry name" value="UDPGT"/>
    <property type="match status" value="1"/>
</dbReference>
<dbReference type="InterPro" id="IPR002213">
    <property type="entry name" value="UDP_glucos_trans"/>
</dbReference>
<comment type="similarity">
    <text evidence="2">Belongs to the UDP-glycosyltransferase family.</text>
</comment>
<dbReference type="Gene3D" id="3.40.50.2000">
    <property type="entry name" value="Glycogen Phosphorylase B"/>
    <property type="match status" value="2"/>
</dbReference>
<proteinExistence type="inferred from homology"/>
<evidence type="ECO:0000256" key="1">
    <source>
        <dbReference type="ARBA" id="ARBA00022679"/>
    </source>
</evidence>
<dbReference type="PANTHER" id="PTHR48049">
    <property type="entry name" value="GLYCOSYLTRANSFERASE"/>
    <property type="match status" value="1"/>
</dbReference>
<keyword evidence="2" id="KW-0328">Glycosyltransferase</keyword>
<dbReference type="PROSITE" id="PS00375">
    <property type="entry name" value="UDPGT"/>
    <property type="match status" value="1"/>
</dbReference>
<dbReference type="PANTHER" id="PTHR48049:SF132">
    <property type="entry name" value="GLYCOSYLTRANSFERASE"/>
    <property type="match status" value="1"/>
</dbReference>
<accession>A0AAN6GGF8</accession>
<reference evidence="3" key="1">
    <citation type="journal article" date="2023" name="PhytoFront">
        <title>Draft Genome Resources of Seven Strains of Tilletia horrida, Causal Agent of Kernel Smut of Rice.</title>
        <authorList>
            <person name="Khanal S."/>
            <person name="Antony Babu S."/>
            <person name="Zhou X.G."/>
        </authorList>
    </citation>
    <scope>NUCLEOTIDE SEQUENCE</scope>
    <source>
        <strain evidence="3">TX3</strain>
    </source>
</reference>
<keyword evidence="1 2" id="KW-0808">Transferase</keyword>
<gene>
    <name evidence="3" type="ORF">OC842_002057</name>
</gene>
<dbReference type="InterPro" id="IPR050481">
    <property type="entry name" value="UDP-glycosyltransf_plant"/>
</dbReference>
<name>A0AAN6GGF8_9BASI</name>
<evidence type="ECO:0008006" key="5">
    <source>
        <dbReference type="Google" id="ProtNLM"/>
    </source>
</evidence>
<dbReference type="GO" id="GO:0035251">
    <property type="term" value="F:UDP-glucosyltransferase activity"/>
    <property type="evidence" value="ECO:0007669"/>
    <property type="project" value="InterPro"/>
</dbReference>
<dbReference type="EMBL" id="JAPDMQ010000080">
    <property type="protein sequence ID" value="KAK0536228.1"/>
    <property type="molecule type" value="Genomic_DNA"/>
</dbReference>
<comment type="caution">
    <text evidence="3">The sequence shown here is derived from an EMBL/GenBank/DDBJ whole genome shotgun (WGS) entry which is preliminary data.</text>
</comment>
<sequence>MSRANLVHIVAYGGAMWGHIRSLIILCIKLAALSPNLVITLPLMPDLRVKAVKEVEHLLPSEGLVGAELDDVRARCRFVVVEPPADWTPPAGAEARSPVVMPVALASAAFQNFIVQTFDRSSSQAGGSGSGNWPLPSLFLVDFFVKYDRELIRKHMPQARFLLFWSTSLSYLLFCFSPEAKGPASEWIHAVKSIKDEAQLELALGQAGGSTAADKLDLGDCPGHFRHEHFPCRMTPVPDAGLLLRHMASNFLQTSDGVVLTSGAWLETISAKKIHEFFDIQQGRPTYNVNMMIPTKLELLKEDSTGVNSASSDPVIAFMDKALAEEGEQSVLYISFGTAWGPLPWQVEVLIKTLVAAKRRFVLSTAAKFYYDTPEANAAIERAEKLGLGMAANWIPQTTVLKHPALLAFLTHGGWNSFCESLIAAVPMILWPFCVEQPFMASLLSAVDEPAAWQLYEVRGPSVTQFVPFHFSSGPRTSERGEPIPVPTGTPEALQREFERVLVREAARGSPELARRRERMVALREEYLESTKPGGETHRAMAELLTPLGCVIKDTPATL</sequence>
<protein>
    <recommendedName>
        <fullName evidence="5">UDP-glycosyltransferases domain-containing protein</fullName>
    </recommendedName>
</protein>